<dbReference type="PANTHER" id="PTHR11236">
    <property type="entry name" value="AMINOBENZOATE/ANTHRANILATE SYNTHASE"/>
    <property type="match status" value="1"/>
</dbReference>
<comment type="catalytic activity">
    <reaction evidence="1">
        <text>chorismate + L-glutamine = 4-amino-4-deoxychorismate + L-glutamate</text>
        <dbReference type="Rhea" id="RHEA:11672"/>
        <dbReference type="ChEBI" id="CHEBI:29748"/>
        <dbReference type="ChEBI" id="CHEBI:29985"/>
        <dbReference type="ChEBI" id="CHEBI:58359"/>
        <dbReference type="ChEBI" id="CHEBI:58406"/>
        <dbReference type="EC" id="2.6.1.85"/>
    </reaction>
</comment>
<evidence type="ECO:0000259" key="11">
    <source>
        <dbReference type="Pfam" id="PF00425"/>
    </source>
</evidence>
<comment type="pathway">
    <text evidence="2">Cofactor biosynthesis; tetrahydrofolate biosynthesis; 4-aminobenzoate from chorismate: step 1/2.</text>
</comment>
<evidence type="ECO:0000256" key="4">
    <source>
        <dbReference type="ARBA" id="ARBA00013139"/>
    </source>
</evidence>
<dbReference type="InterPro" id="IPR006221">
    <property type="entry name" value="TrpG/PapA_dom"/>
</dbReference>
<evidence type="ECO:0000256" key="7">
    <source>
        <dbReference type="ARBA" id="ARBA00022962"/>
    </source>
</evidence>
<dbReference type="InterPro" id="IPR005801">
    <property type="entry name" value="ADC_synthase"/>
</dbReference>
<dbReference type="InterPro" id="IPR019999">
    <property type="entry name" value="Anth_synth_I-like"/>
</dbReference>
<dbReference type="OrthoDB" id="64220at2759"/>
<dbReference type="UniPathway" id="UPA00077">
    <property type="reaction ID" value="UER00149"/>
</dbReference>
<dbReference type="CDD" id="cd01743">
    <property type="entry name" value="GATase1_Anthranilate_Synthase"/>
    <property type="match status" value="1"/>
</dbReference>
<dbReference type="GO" id="GO:0008153">
    <property type="term" value="P:4-aminobenzoate biosynthetic process"/>
    <property type="evidence" value="ECO:0007669"/>
    <property type="project" value="TreeGrafter"/>
</dbReference>
<dbReference type="GeneID" id="20218000"/>
<dbReference type="Pfam" id="PF00425">
    <property type="entry name" value="Chorismate_bind"/>
    <property type="match status" value="1"/>
</dbReference>
<dbReference type="InterPro" id="IPR015890">
    <property type="entry name" value="Chorismate_C"/>
</dbReference>
<feature type="domain" description="Chorismate-utilising enzyme C-terminal" evidence="11">
    <location>
        <begin position="427"/>
        <end position="690"/>
    </location>
</feature>
<dbReference type="RefSeq" id="XP_009038158.1">
    <property type="nucleotide sequence ID" value="XM_009039910.1"/>
</dbReference>
<dbReference type="eggNOG" id="KOG0026">
    <property type="taxonomic scope" value="Eukaryota"/>
</dbReference>
<dbReference type="EMBL" id="GL833132">
    <property type="protein sequence ID" value="EGB06915.1"/>
    <property type="molecule type" value="Genomic_DNA"/>
</dbReference>
<evidence type="ECO:0000313" key="14">
    <source>
        <dbReference type="Proteomes" id="UP000002729"/>
    </source>
</evidence>
<dbReference type="SUPFAM" id="SSF56322">
    <property type="entry name" value="ADC synthase"/>
    <property type="match status" value="1"/>
</dbReference>
<dbReference type="eggNOG" id="KOG1224">
    <property type="taxonomic scope" value="Eukaryota"/>
</dbReference>
<dbReference type="OMA" id="DWSVNIR"/>
<dbReference type="Pfam" id="PF00117">
    <property type="entry name" value="GATase"/>
    <property type="match status" value="1"/>
</dbReference>
<keyword evidence="14" id="KW-1185">Reference proteome</keyword>
<dbReference type="InterPro" id="IPR006805">
    <property type="entry name" value="Anth_synth_I_N"/>
</dbReference>
<protein>
    <recommendedName>
        <fullName evidence="4">aminodeoxychorismate synthase</fullName>
        <ecNumber evidence="4">2.6.1.85</ecNumber>
    </recommendedName>
    <alternativeName>
        <fullName evidence="8">Para-aminobenzoate synthase</fullName>
    </alternativeName>
    <alternativeName>
        <fullName evidence="9">p-aminobenzoic acid synthase</fullName>
    </alternativeName>
</protein>
<dbReference type="PRINTS" id="PR00097">
    <property type="entry name" value="ANTSNTHASEII"/>
</dbReference>
<keyword evidence="6" id="KW-0289">Folate biosynthesis</keyword>
<dbReference type="InterPro" id="IPR017926">
    <property type="entry name" value="GATASE"/>
</dbReference>
<organism evidence="14">
    <name type="scientific">Aureococcus anophagefferens</name>
    <name type="common">Harmful bloom alga</name>
    <dbReference type="NCBI Taxonomy" id="44056"/>
    <lineage>
        <taxon>Eukaryota</taxon>
        <taxon>Sar</taxon>
        <taxon>Stramenopiles</taxon>
        <taxon>Ochrophyta</taxon>
        <taxon>Pelagophyceae</taxon>
        <taxon>Pelagomonadales</taxon>
        <taxon>Pelagomonadaceae</taxon>
        <taxon>Aureococcus</taxon>
    </lineage>
</organism>
<dbReference type="InterPro" id="IPR029062">
    <property type="entry name" value="Class_I_gatase-like"/>
</dbReference>
<accession>F0YCN0</accession>
<dbReference type="PROSITE" id="PS51273">
    <property type="entry name" value="GATASE_TYPE_1"/>
    <property type="match status" value="1"/>
</dbReference>
<dbReference type="Gene3D" id="3.40.50.880">
    <property type="match status" value="1"/>
</dbReference>
<sequence length="691" mass="72018">IPRLLLVDCFDSYTQNVAGWLAEASHARHGGDGPVAAHWPDVVAHDDPALLGALSGDFLAERYDALVLSPGPGHPSEAASFEGTAAGAALRCAPAGLPVLGVCLGHQGLALHHGLAVERLGAPQHGLVAEVAHDDGSRLFAGMPQRFRATRYHSLTVAEPPADSELRVTARCSASGDVLALEHGSAPRFGVQFHPESVATPLGRAIATNFLDVIRATRAPLASPADDAAAACYRELFYGGAGSFWLDGGGSAASRVAVVGDGAGPLGYALTHDARPGGGATTWHGGRAGTTAAPLLETLRAELAKLEGLAVVDRANGTTLAPPFDFALGFVGYLGYEMRRETADYSPASEALPRDRADEPDAAFVFATRAVVVDAWDGAAWILELSKTGAPLDDAWHDRALAVLRDAPAPADAPPADVSVRPRVDGEAYGRQIESALASIRRGDSYEICLTTSFGGTVPPRTDPLAVYERLRSGNPAPHSAFLDLRAEADCAVCCSSPERFLKVTPGGRVEAKPIKGTAARSDDAGEDRRRADALRNCVKSRAENLMIADLLRNDLARSCEPGSVRVPKLAAVESFATVHQLVTTVRGDLAAGNNALDAVAAAFPPGSMTGAPKRRTTELIDALERRDRGAYAGALGFFSPNGAADLNVVIRTAVLSSLASRAPRVEIAAGGALTALSDVADEWAEVTLKA</sequence>
<dbReference type="EC" id="2.6.1.85" evidence="4"/>
<evidence type="ECO:0000259" key="12">
    <source>
        <dbReference type="Pfam" id="PF04715"/>
    </source>
</evidence>
<dbReference type="GO" id="GO:0005737">
    <property type="term" value="C:cytoplasm"/>
    <property type="evidence" value="ECO:0007669"/>
    <property type="project" value="TreeGrafter"/>
</dbReference>
<evidence type="ECO:0000256" key="9">
    <source>
        <dbReference type="ARBA" id="ARBA00031904"/>
    </source>
</evidence>
<dbReference type="Gene3D" id="3.60.120.10">
    <property type="entry name" value="Anthranilate synthase"/>
    <property type="match status" value="1"/>
</dbReference>
<keyword evidence="7" id="KW-0315">Glutamine amidotransferase</keyword>
<evidence type="ECO:0000256" key="5">
    <source>
        <dbReference type="ARBA" id="ARBA00022679"/>
    </source>
</evidence>
<evidence type="ECO:0000256" key="2">
    <source>
        <dbReference type="ARBA" id="ARBA00005009"/>
    </source>
</evidence>
<proteinExistence type="inferred from homology"/>
<evidence type="ECO:0000259" key="10">
    <source>
        <dbReference type="Pfam" id="PF00117"/>
    </source>
</evidence>
<gene>
    <name evidence="13" type="ORF">AURANDRAFT_10437</name>
</gene>
<comment type="similarity">
    <text evidence="3">In the C-terminal section; belongs to the anthranilate synthase component I family.</text>
</comment>
<dbReference type="AlphaFoldDB" id="F0YCN0"/>
<dbReference type="KEGG" id="aaf:AURANDRAFT_10437"/>
<feature type="non-terminal residue" evidence="13">
    <location>
        <position position="1"/>
    </location>
</feature>
<feature type="domain" description="Glutamine amidotransferase" evidence="10">
    <location>
        <begin position="6"/>
        <end position="211"/>
    </location>
</feature>
<feature type="domain" description="Anthranilate synthase component I N-terminal" evidence="12">
    <location>
        <begin position="295"/>
        <end position="375"/>
    </location>
</feature>
<evidence type="ECO:0000256" key="3">
    <source>
        <dbReference type="ARBA" id="ARBA00005970"/>
    </source>
</evidence>
<feature type="non-terminal residue" evidence="13">
    <location>
        <position position="691"/>
    </location>
</feature>
<dbReference type="GO" id="GO:0046654">
    <property type="term" value="P:tetrahydrofolate biosynthetic process"/>
    <property type="evidence" value="ECO:0007669"/>
    <property type="project" value="UniProtKB-UniPathway"/>
</dbReference>
<reference evidence="13 14" key="1">
    <citation type="journal article" date="2011" name="Proc. Natl. Acad. Sci. U.S.A.">
        <title>Niche of harmful alga Aureococcus anophagefferens revealed through ecogenomics.</title>
        <authorList>
            <person name="Gobler C.J."/>
            <person name="Berry D.L."/>
            <person name="Dyhrman S.T."/>
            <person name="Wilhelm S.W."/>
            <person name="Salamov A."/>
            <person name="Lobanov A.V."/>
            <person name="Zhang Y."/>
            <person name="Collier J.L."/>
            <person name="Wurch L.L."/>
            <person name="Kustka A.B."/>
            <person name="Dill B.D."/>
            <person name="Shah M."/>
            <person name="VerBerkmoes N.C."/>
            <person name="Kuo A."/>
            <person name="Terry A."/>
            <person name="Pangilinan J."/>
            <person name="Lindquist E.A."/>
            <person name="Lucas S."/>
            <person name="Paulsen I.T."/>
            <person name="Hattenrath-Lehmann T.K."/>
            <person name="Talmage S.C."/>
            <person name="Walker E.A."/>
            <person name="Koch F."/>
            <person name="Burson A.M."/>
            <person name="Marcoval M.A."/>
            <person name="Tang Y.Z."/>
            <person name="Lecleir G.R."/>
            <person name="Coyne K.J."/>
            <person name="Berg G.M."/>
            <person name="Bertrand E.M."/>
            <person name="Saito M.A."/>
            <person name="Gladyshev V.N."/>
            <person name="Grigoriev I.V."/>
        </authorList>
    </citation>
    <scope>NUCLEOTIDE SEQUENCE [LARGE SCALE GENOMIC DNA]</scope>
    <source>
        <strain evidence="14">CCMP 1984</strain>
    </source>
</reference>
<dbReference type="Proteomes" id="UP000002729">
    <property type="component" value="Unassembled WGS sequence"/>
</dbReference>
<evidence type="ECO:0000256" key="6">
    <source>
        <dbReference type="ARBA" id="ARBA00022909"/>
    </source>
</evidence>
<dbReference type="PRINTS" id="PR00096">
    <property type="entry name" value="GATASE"/>
</dbReference>
<dbReference type="InParanoid" id="F0YCN0"/>
<dbReference type="GO" id="GO:0046820">
    <property type="term" value="F:4-amino-4-deoxychorismate synthase activity"/>
    <property type="evidence" value="ECO:0007669"/>
    <property type="project" value="UniProtKB-EC"/>
</dbReference>
<name>F0YCN0_AURAN</name>
<evidence type="ECO:0000256" key="8">
    <source>
        <dbReference type="ARBA" id="ARBA00031329"/>
    </source>
</evidence>
<dbReference type="PANTHER" id="PTHR11236:SF18">
    <property type="entry name" value="AMINODEOXYCHORISMATE SYNTHASE"/>
    <property type="match status" value="1"/>
</dbReference>
<keyword evidence="5" id="KW-0808">Transferase</keyword>
<evidence type="ECO:0000256" key="1">
    <source>
        <dbReference type="ARBA" id="ARBA00001000"/>
    </source>
</evidence>
<dbReference type="SUPFAM" id="SSF52317">
    <property type="entry name" value="Class I glutamine amidotransferase-like"/>
    <property type="match status" value="1"/>
</dbReference>
<dbReference type="GO" id="GO:0000162">
    <property type="term" value="P:L-tryptophan biosynthetic process"/>
    <property type="evidence" value="ECO:0007669"/>
    <property type="project" value="TreeGrafter"/>
</dbReference>
<evidence type="ECO:0000313" key="13">
    <source>
        <dbReference type="EMBL" id="EGB06915.1"/>
    </source>
</evidence>
<dbReference type="GO" id="GO:0046656">
    <property type="term" value="P:folic acid biosynthetic process"/>
    <property type="evidence" value="ECO:0007669"/>
    <property type="project" value="UniProtKB-KW"/>
</dbReference>
<dbReference type="Pfam" id="PF04715">
    <property type="entry name" value="Anth_synt_I_N"/>
    <property type="match status" value="1"/>
</dbReference>
<dbReference type="PRINTS" id="PR00099">
    <property type="entry name" value="CPSGATASE"/>
</dbReference>
<dbReference type="FunCoup" id="F0YCN0">
    <property type="interactions" value="56"/>
</dbReference>